<gene>
    <name evidence="2" type="ORF">KQR59_06705</name>
</gene>
<feature type="chain" id="PRO_5042524287" evidence="1">
    <location>
        <begin position="21"/>
        <end position="78"/>
    </location>
</feature>
<organism evidence="2 3">
    <name type="scientific">Francisella salimarina</name>
    <dbReference type="NCBI Taxonomy" id="2599927"/>
    <lineage>
        <taxon>Bacteria</taxon>
        <taxon>Pseudomonadati</taxon>
        <taxon>Pseudomonadota</taxon>
        <taxon>Gammaproteobacteria</taxon>
        <taxon>Thiotrichales</taxon>
        <taxon>Francisellaceae</taxon>
        <taxon>Francisella</taxon>
    </lineage>
</organism>
<protein>
    <submittedName>
        <fullName evidence="2">Uncharacterized protein</fullName>
    </submittedName>
</protein>
<evidence type="ECO:0000313" key="2">
    <source>
        <dbReference type="EMBL" id="QWU98799.1"/>
    </source>
</evidence>
<keyword evidence="1" id="KW-0732">Signal</keyword>
<sequence length="78" mass="8888">MKSKLLMYILLISYSAYLCASPTVINKETSNNQILQSISKELTNAEIETQSLINKQQQTKADDDSFEMYSNKVVNHNN</sequence>
<evidence type="ECO:0000256" key="1">
    <source>
        <dbReference type="SAM" id="SignalP"/>
    </source>
</evidence>
<reference evidence="2 3" key="1">
    <citation type="submission" date="2021-06" db="EMBL/GenBank/DDBJ databases">
        <title>Ulceroglandular infection and bacteremia caused by Francisella salimarina in an immunocompromised patient, France.</title>
        <authorList>
            <person name="Hennebique A."/>
            <person name="Caspar Y."/>
            <person name="Maurin M."/>
            <person name="Boisset S."/>
            <person name="Pelloux I."/>
            <person name="Gallego-Hernanz M.P."/>
            <person name="Burucoa C."/>
            <person name="Cazenave-Roblot F."/>
            <person name="Plouzeau C."/>
            <person name="Rammaert B."/>
        </authorList>
    </citation>
    <scope>NUCLEOTIDE SEQUENCE [LARGE SCALE GENOMIC DNA]</scope>
    <source>
        <strain evidence="2 3">CHUGA-F75</strain>
    </source>
</reference>
<dbReference type="KEGG" id="fsr:KQR59_06705"/>
<name>A0AAJ4NMX3_9GAMM</name>
<dbReference type="RefSeq" id="WP_216691894.1">
    <property type="nucleotide sequence ID" value="NZ_CP076680.1"/>
</dbReference>
<accession>A0AAJ4NMX3</accession>
<proteinExistence type="predicted"/>
<feature type="signal peptide" evidence="1">
    <location>
        <begin position="1"/>
        <end position="20"/>
    </location>
</feature>
<evidence type="ECO:0000313" key="3">
    <source>
        <dbReference type="Proteomes" id="UP000683421"/>
    </source>
</evidence>
<dbReference type="EMBL" id="CP076680">
    <property type="protein sequence ID" value="QWU98799.1"/>
    <property type="molecule type" value="Genomic_DNA"/>
</dbReference>
<dbReference type="AlphaFoldDB" id="A0AAJ4NMX3"/>
<dbReference type="Proteomes" id="UP000683421">
    <property type="component" value="Chromosome"/>
</dbReference>
<keyword evidence="3" id="KW-1185">Reference proteome</keyword>